<proteinExistence type="predicted"/>
<dbReference type="AlphaFoldDB" id="A0A5B7E026"/>
<reference evidence="2 3" key="1">
    <citation type="submission" date="2019-05" db="EMBL/GenBank/DDBJ databases">
        <title>Another draft genome of Portunus trituberculatus and its Hox gene families provides insights of decapod evolution.</title>
        <authorList>
            <person name="Jeong J.-H."/>
            <person name="Song I."/>
            <person name="Kim S."/>
            <person name="Choi T."/>
            <person name="Kim D."/>
            <person name="Ryu S."/>
            <person name="Kim W."/>
        </authorList>
    </citation>
    <scope>NUCLEOTIDE SEQUENCE [LARGE SCALE GENOMIC DNA]</scope>
    <source>
        <tissue evidence="2">Muscle</tissue>
    </source>
</reference>
<organism evidence="2 3">
    <name type="scientific">Portunus trituberculatus</name>
    <name type="common">Swimming crab</name>
    <name type="synonym">Neptunus trituberculatus</name>
    <dbReference type="NCBI Taxonomy" id="210409"/>
    <lineage>
        <taxon>Eukaryota</taxon>
        <taxon>Metazoa</taxon>
        <taxon>Ecdysozoa</taxon>
        <taxon>Arthropoda</taxon>
        <taxon>Crustacea</taxon>
        <taxon>Multicrustacea</taxon>
        <taxon>Malacostraca</taxon>
        <taxon>Eumalacostraca</taxon>
        <taxon>Eucarida</taxon>
        <taxon>Decapoda</taxon>
        <taxon>Pleocyemata</taxon>
        <taxon>Brachyura</taxon>
        <taxon>Eubrachyura</taxon>
        <taxon>Portunoidea</taxon>
        <taxon>Portunidae</taxon>
        <taxon>Portuninae</taxon>
        <taxon>Portunus</taxon>
    </lineage>
</organism>
<gene>
    <name evidence="2" type="ORF">E2C01_020509</name>
</gene>
<protein>
    <submittedName>
        <fullName evidence="2">Uncharacterized protein</fullName>
    </submittedName>
</protein>
<evidence type="ECO:0000313" key="2">
    <source>
        <dbReference type="EMBL" id="MPC27341.1"/>
    </source>
</evidence>
<evidence type="ECO:0000313" key="3">
    <source>
        <dbReference type="Proteomes" id="UP000324222"/>
    </source>
</evidence>
<keyword evidence="3" id="KW-1185">Reference proteome</keyword>
<feature type="region of interest" description="Disordered" evidence="1">
    <location>
        <begin position="190"/>
        <end position="211"/>
    </location>
</feature>
<sequence>MFLNETRLTSLPFSLSSPNTHLKLVAKSQNIEQQGRQKVWPHGSTSGVLMLCSYSSVHTSQLMASRNPPEATVNEGHKQPEFLRPYSPMLRFYIVTQATYMCVFLAHTNCYGAPTASVNSFTVLCRHQDLTPVLRRPGQVELYSSLQYPHLQIGNKPWRRNKAILGFTCLSKLRHDSALPFPSSLLEDLREPSGAKDNINNSSSSTSSMSKDHRVLSSFAAQGTVKSPSLHRKECLA</sequence>
<evidence type="ECO:0000256" key="1">
    <source>
        <dbReference type="SAM" id="MobiDB-lite"/>
    </source>
</evidence>
<comment type="caution">
    <text evidence="2">The sequence shown here is derived from an EMBL/GenBank/DDBJ whole genome shotgun (WGS) entry which is preliminary data.</text>
</comment>
<dbReference type="Proteomes" id="UP000324222">
    <property type="component" value="Unassembled WGS sequence"/>
</dbReference>
<dbReference type="EMBL" id="VSRR010001729">
    <property type="protein sequence ID" value="MPC27341.1"/>
    <property type="molecule type" value="Genomic_DNA"/>
</dbReference>
<accession>A0A5B7E026</accession>
<name>A0A5B7E026_PORTR</name>